<dbReference type="Proteomes" id="UP000000689">
    <property type="component" value="Chromosome 8"/>
</dbReference>
<feature type="region of interest" description="Disordered" evidence="5">
    <location>
        <begin position="1"/>
        <end position="25"/>
    </location>
</feature>
<dbReference type="PANTHER" id="PTHR14742">
    <property type="entry name" value="RIBONUCLEASE P SUBUNIT P21"/>
    <property type="match status" value="1"/>
</dbReference>
<dbReference type="OrthoDB" id="128536at2759"/>
<protein>
    <submittedName>
        <fullName evidence="6">Uncharacterized protein</fullName>
    </submittedName>
</protein>
<gene>
    <name evidence="6" type="primary">NDAI0H01510</name>
    <name evidence="6" type="ordered locus">NDAI_0H01510</name>
</gene>
<dbReference type="Pfam" id="PF04032">
    <property type="entry name" value="Rpr2"/>
    <property type="match status" value="1"/>
</dbReference>
<evidence type="ECO:0000256" key="3">
    <source>
        <dbReference type="ARBA" id="ARBA00022833"/>
    </source>
</evidence>
<dbReference type="EMBL" id="HE580274">
    <property type="protein sequence ID" value="CCD26325.1"/>
    <property type="molecule type" value="Genomic_DNA"/>
</dbReference>
<evidence type="ECO:0000313" key="7">
    <source>
        <dbReference type="Proteomes" id="UP000000689"/>
    </source>
</evidence>
<dbReference type="InterPro" id="IPR007175">
    <property type="entry name" value="Rpr2/Snm1/Rpp21"/>
</dbReference>
<dbReference type="GO" id="GO:0005655">
    <property type="term" value="C:nucleolar ribonuclease P complex"/>
    <property type="evidence" value="ECO:0007669"/>
    <property type="project" value="EnsemblFungi"/>
</dbReference>
<dbReference type="KEGG" id="ndi:NDAI_0H01510"/>
<dbReference type="GO" id="GO:0046872">
    <property type="term" value="F:metal ion binding"/>
    <property type="evidence" value="ECO:0007669"/>
    <property type="project" value="UniProtKB-KW"/>
</dbReference>
<evidence type="ECO:0000256" key="2">
    <source>
        <dbReference type="ARBA" id="ARBA00022723"/>
    </source>
</evidence>
<dbReference type="RefSeq" id="XP_003671568.1">
    <property type="nucleotide sequence ID" value="XM_003671520.1"/>
</dbReference>
<dbReference type="AlphaFoldDB" id="G0WEW4"/>
<dbReference type="PANTHER" id="PTHR14742:SF0">
    <property type="entry name" value="RIBONUCLEASE P PROTEIN SUBUNIT P21"/>
    <property type="match status" value="1"/>
</dbReference>
<reference evidence="6 7" key="1">
    <citation type="journal article" date="2011" name="Proc. Natl. Acad. Sci. U.S.A.">
        <title>Evolutionary erosion of yeast sex chromosomes by mating-type switching accidents.</title>
        <authorList>
            <person name="Gordon J.L."/>
            <person name="Armisen D."/>
            <person name="Proux-Wera E."/>
            <person name="Oheigeartaigh S.S."/>
            <person name="Byrne K.P."/>
            <person name="Wolfe K.H."/>
        </authorList>
    </citation>
    <scope>NUCLEOTIDE SEQUENCE [LARGE SCALE GENOMIC DNA]</scope>
    <source>
        <strain evidence="7">ATCC 10597 / BCRC 20456 / CBS 421 / NBRC 0211 / NRRL Y-12639</strain>
    </source>
</reference>
<dbReference type="HOGENOM" id="CLU_079140_4_0_1"/>
<dbReference type="GO" id="GO:0001682">
    <property type="term" value="P:tRNA 5'-leader removal"/>
    <property type="evidence" value="ECO:0007669"/>
    <property type="project" value="EnsemblFungi"/>
</dbReference>
<evidence type="ECO:0000256" key="1">
    <source>
        <dbReference type="ARBA" id="ARBA00022694"/>
    </source>
</evidence>
<organism evidence="6 7">
    <name type="scientific">Naumovozyma dairenensis (strain ATCC 10597 / BCRC 20456 / CBS 421 / NBRC 0211 / NRRL Y-12639)</name>
    <name type="common">Saccharomyces dairenensis</name>
    <dbReference type="NCBI Taxonomy" id="1071378"/>
    <lineage>
        <taxon>Eukaryota</taxon>
        <taxon>Fungi</taxon>
        <taxon>Dikarya</taxon>
        <taxon>Ascomycota</taxon>
        <taxon>Saccharomycotina</taxon>
        <taxon>Saccharomycetes</taxon>
        <taxon>Saccharomycetales</taxon>
        <taxon>Saccharomycetaceae</taxon>
        <taxon>Naumovozyma</taxon>
    </lineage>
</organism>
<keyword evidence="2" id="KW-0479">Metal-binding</keyword>
<dbReference type="Gene3D" id="6.20.50.20">
    <property type="match status" value="1"/>
</dbReference>
<evidence type="ECO:0000256" key="5">
    <source>
        <dbReference type="SAM" id="MobiDB-lite"/>
    </source>
</evidence>
<proteinExistence type="inferred from homology"/>
<dbReference type="GeneID" id="11495856"/>
<sequence>MKTNKSKKSHQIDENGMLLADPPKDIGNKEKFQRLNYLYQLSTWTTMTGIQPNQNGLARLYSKDLDLISKKTKTSISPNMKRSICKKCHRILIPTITSKTIIKNLSTSKSKKVNPKNDVLECHCQCGVIKRYPIGQNRNYKLNSEKDNTSTALDST</sequence>
<dbReference type="GO" id="GO:0004526">
    <property type="term" value="F:ribonuclease P activity"/>
    <property type="evidence" value="ECO:0007669"/>
    <property type="project" value="EnsemblFungi"/>
</dbReference>
<keyword evidence="3" id="KW-0862">Zinc</keyword>
<dbReference type="eggNOG" id="KOG4394">
    <property type="taxonomic scope" value="Eukaryota"/>
</dbReference>
<name>G0WEW4_NAUDC</name>
<accession>G0WEW4</accession>
<evidence type="ECO:0000256" key="4">
    <source>
        <dbReference type="ARBA" id="ARBA00038402"/>
    </source>
</evidence>
<dbReference type="GO" id="GO:0034965">
    <property type="term" value="P:intronic box C/D snoRNA processing"/>
    <property type="evidence" value="ECO:0007669"/>
    <property type="project" value="EnsemblFungi"/>
</dbReference>
<comment type="similarity">
    <text evidence="4">Belongs to the eukaryotic/archaeal RNase P protein component 4 family.</text>
</comment>
<keyword evidence="7" id="KW-1185">Reference proteome</keyword>
<dbReference type="OMA" id="CKKCHRI"/>
<keyword evidence="1" id="KW-0819">tRNA processing</keyword>
<evidence type="ECO:0000313" key="6">
    <source>
        <dbReference type="EMBL" id="CCD26325.1"/>
    </source>
</evidence>
<dbReference type="STRING" id="1071378.G0WEW4"/>